<evidence type="ECO:0000259" key="3">
    <source>
        <dbReference type="SMART" id="SM00672"/>
    </source>
</evidence>
<reference evidence="4" key="1">
    <citation type="submission" date="2017-07" db="EMBL/GenBank/DDBJ databases">
        <title>Taro Niue Genome Assembly and Annotation.</title>
        <authorList>
            <person name="Atibalentja N."/>
            <person name="Keating K."/>
            <person name="Fields C.J."/>
        </authorList>
    </citation>
    <scope>NUCLEOTIDE SEQUENCE</scope>
    <source>
        <strain evidence="4">Niue_2</strain>
        <tissue evidence="4">Leaf</tissue>
    </source>
</reference>
<dbReference type="SMART" id="SM00672">
    <property type="entry name" value="CAP10"/>
    <property type="match status" value="1"/>
</dbReference>
<evidence type="ECO:0000256" key="1">
    <source>
        <dbReference type="SAM" id="MobiDB-lite"/>
    </source>
</evidence>
<gene>
    <name evidence="4" type="ORF">Taro_029150</name>
</gene>
<keyword evidence="2" id="KW-0472">Membrane</keyword>
<sequence>MKQQISYLLSLLQGTSMQCRRAGGILLFSFLLFVGVFLSSLWFDMSMISSSFGRGRGGSRVRLTCPPAKEAAQHTCPSPPPPLARPTTTGPAAAPSPPPPPLCPTYFQWIHEDLRPWSASGITREMMEREKENANFRLVVLGGRAYVEKYGRRTFQTRDLFTQWGILQLLRRYPGRVPDLELMFDCSDFPAVAKAAHQENAPAPAPLFGYCSDNASLDIVFPDWSFWGWPEVNIEPWEPLMKEVKEGNRRVRWVDREPYAYWKGNPWVASWRQDLLKCNVSSGQDWNARLYVQDWISENKQKFMNSALASQCKHRYKIYIEGAAWSVSQKYILGCDSPTLRVNPRYYDFFSRGLLPLRHYWPVKAEEGHKCSSIKFAVDWGNAHQDKAQEIGKAGSGFTEEELKMDYVYDYMLHLLTEYAKLLRFKPTKPPAAVELCTELMACPAGDLEREFMVLSMADGPRHGGPCTLPPPFTPSEMKSMMSEVSNSTGQVELWESKTD</sequence>
<dbReference type="OrthoDB" id="202415at2759"/>
<dbReference type="InterPro" id="IPR051091">
    <property type="entry name" value="O-Glucosyltr/Glycosyltrsf_90"/>
</dbReference>
<organism evidence="4 5">
    <name type="scientific">Colocasia esculenta</name>
    <name type="common">Wild taro</name>
    <name type="synonym">Arum esculentum</name>
    <dbReference type="NCBI Taxonomy" id="4460"/>
    <lineage>
        <taxon>Eukaryota</taxon>
        <taxon>Viridiplantae</taxon>
        <taxon>Streptophyta</taxon>
        <taxon>Embryophyta</taxon>
        <taxon>Tracheophyta</taxon>
        <taxon>Spermatophyta</taxon>
        <taxon>Magnoliopsida</taxon>
        <taxon>Liliopsida</taxon>
        <taxon>Araceae</taxon>
        <taxon>Aroideae</taxon>
        <taxon>Colocasieae</taxon>
        <taxon>Colocasia</taxon>
    </lineage>
</organism>
<feature type="transmembrane region" description="Helical" evidence="2">
    <location>
        <begin position="21"/>
        <end position="43"/>
    </location>
</feature>
<dbReference type="Pfam" id="PF05686">
    <property type="entry name" value="Glyco_transf_90"/>
    <property type="match status" value="1"/>
</dbReference>
<keyword evidence="2" id="KW-0812">Transmembrane</keyword>
<keyword evidence="5" id="KW-1185">Reference proteome</keyword>
<keyword evidence="2" id="KW-1133">Transmembrane helix</keyword>
<comment type="caution">
    <text evidence="4">The sequence shown here is derived from an EMBL/GenBank/DDBJ whole genome shotgun (WGS) entry which is preliminary data.</text>
</comment>
<name>A0A843VSH3_COLES</name>
<dbReference type="PANTHER" id="PTHR12203">
    <property type="entry name" value="KDEL LYS-ASP-GLU-LEU CONTAINING - RELATED"/>
    <property type="match status" value="1"/>
</dbReference>
<evidence type="ECO:0000313" key="4">
    <source>
        <dbReference type="EMBL" id="MQL96490.1"/>
    </source>
</evidence>
<dbReference type="AlphaFoldDB" id="A0A843VSH3"/>
<dbReference type="Proteomes" id="UP000652761">
    <property type="component" value="Unassembled WGS sequence"/>
</dbReference>
<feature type="domain" description="Glycosyl transferase CAP10" evidence="3">
    <location>
        <begin position="176"/>
        <end position="426"/>
    </location>
</feature>
<evidence type="ECO:0000313" key="5">
    <source>
        <dbReference type="Proteomes" id="UP000652761"/>
    </source>
</evidence>
<accession>A0A843VSH3</accession>
<dbReference type="PANTHER" id="PTHR12203:SF105">
    <property type="entry name" value="OS08G0101800 PROTEIN"/>
    <property type="match status" value="1"/>
</dbReference>
<dbReference type="InterPro" id="IPR006598">
    <property type="entry name" value="CAP10"/>
</dbReference>
<evidence type="ECO:0000256" key="2">
    <source>
        <dbReference type="SAM" id="Phobius"/>
    </source>
</evidence>
<feature type="region of interest" description="Disordered" evidence="1">
    <location>
        <begin position="68"/>
        <end position="98"/>
    </location>
</feature>
<dbReference type="EMBL" id="NMUH01001921">
    <property type="protein sequence ID" value="MQL96490.1"/>
    <property type="molecule type" value="Genomic_DNA"/>
</dbReference>
<protein>
    <recommendedName>
        <fullName evidence="3">Glycosyl transferase CAP10 domain-containing protein</fullName>
    </recommendedName>
</protein>
<proteinExistence type="predicted"/>